<reference evidence="3 4" key="1">
    <citation type="journal article" date="2016" name="Nat. Commun.">
        <title>Thousands of microbial genomes shed light on interconnected biogeochemical processes in an aquifer system.</title>
        <authorList>
            <person name="Anantharaman K."/>
            <person name="Brown C.T."/>
            <person name="Hug L.A."/>
            <person name="Sharon I."/>
            <person name="Castelle C.J."/>
            <person name="Probst A.J."/>
            <person name="Thomas B.C."/>
            <person name="Singh A."/>
            <person name="Wilkins M.J."/>
            <person name="Karaoz U."/>
            <person name="Brodie E.L."/>
            <person name="Williams K.H."/>
            <person name="Hubbard S.S."/>
            <person name="Banfield J.F."/>
        </authorList>
    </citation>
    <scope>NUCLEOTIDE SEQUENCE [LARGE SCALE GENOMIC DNA]</scope>
</reference>
<dbReference type="InterPro" id="IPR006949">
    <property type="entry name" value="Barrel_Baseplate_J-like"/>
</dbReference>
<feature type="domain" description="Baseplate protein J-like barrel" evidence="2">
    <location>
        <begin position="133"/>
        <end position="187"/>
    </location>
</feature>
<name>A0A1G2R866_9BACT</name>
<dbReference type="Proteomes" id="UP000178529">
    <property type="component" value="Unassembled WGS sequence"/>
</dbReference>
<dbReference type="Pfam" id="PF04865">
    <property type="entry name" value="Baseplate_J"/>
    <property type="match status" value="1"/>
</dbReference>
<evidence type="ECO:0000313" key="3">
    <source>
        <dbReference type="EMBL" id="OHA69046.1"/>
    </source>
</evidence>
<evidence type="ECO:0000256" key="1">
    <source>
        <dbReference type="SAM" id="MobiDB-lite"/>
    </source>
</evidence>
<proteinExistence type="predicted"/>
<protein>
    <recommendedName>
        <fullName evidence="2">Baseplate protein J-like barrel domain-containing protein</fullName>
    </recommendedName>
</protein>
<sequence length="411" mass="44841">MPARRLVDISPPKPKQKAQKEKPSLKLRAPSFKLKFSVPSKTKVIASGSVLLALLLFFSLHVLLAKAKVTITPVSREIVLEEMFSVEPGTASSVSEKTIAGTLLEQEQSGTKLFSSTGKENQETKAQGTIRVFNNQAKTQILIAQTRFISEDGKLFRSTSRITIESGGFTDVAVLAAEPGSSYNIGPSNFSLPGLLGSATYTLVYGKSSQQMTGGGKTEVSVVTEADLRSAEESFAKELLAGAKDQLYKSAIAPMTIINESLREEVVKASSSVQAGAPISQFHVTGKVKVRALAFSQEELQGLVKEVLTLGVQKGEKLQEQTLRLSQESATFASATQKALLELEIRAKVYQDIDREELQSSLLEKSKAEAQQLLLDYPQIEKFEFSFFPFWKQALGSREERVDVTMVLPGD</sequence>
<evidence type="ECO:0000313" key="4">
    <source>
        <dbReference type="Proteomes" id="UP000178529"/>
    </source>
</evidence>
<dbReference type="AlphaFoldDB" id="A0A1G2R866"/>
<comment type="caution">
    <text evidence="3">The sequence shown here is derived from an EMBL/GenBank/DDBJ whole genome shotgun (WGS) entry which is preliminary data.</text>
</comment>
<feature type="region of interest" description="Disordered" evidence="1">
    <location>
        <begin position="1"/>
        <end position="24"/>
    </location>
</feature>
<organism evidence="3 4">
    <name type="scientific">Candidatus Wildermuthbacteria bacterium RIFCSPHIGHO2_02_FULL_48_16</name>
    <dbReference type="NCBI Taxonomy" id="1802453"/>
    <lineage>
        <taxon>Bacteria</taxon>
        <taxon>Candidatus Wildermuthiibacteriota</taxon>
    </lineage>
</organism>
<evidence type="ECO:0000259" key="2">
    <source>
        <dbReference type="Pfam" id="PF04865"/>
    </source>
</evidence>
<gene>
    <name evidence="3" type="ORF">A3J68_01950</name>
</gene>
<dbReference type="EMBL" id="MHTY01000009">
    <property type="protein sequence ID" value="OHA69046.1"/>
    <property type="molecule type" value="Genomic_DNA"/>
</dbReference>
<accession>A0A1G2R866</accession>